<keyword evidence="6" id="KW-1185">Reference proteome</keyword>
<gene>
    <name evidence="5" type="ORF">NCTC10283_02191</name>
</gene>
<evidence type="ECO:0000256" key="2">
    <source>
        <dbReference type="SAM" id="Coils"/>
    </source>
</evidence>
<dbReference type="NCBIfam" id="TIGR01760">
    <property type="entry name" value="tape_meas_TP901"/>
    <property type="match status" value="1"/>
</dbReference>
<protein>
    <submittedName>
        <fullName evidence="5">Phage-related minor tail protein</fullName>
    </submittedName>
</protein>
<feature type="coiled-coil region" evidence="2">
    <location>
        <begin position="104"/>
        <end position="173"/>
    </location>
</feature>
<dbReference type="Pfam" id="PF10145">
    <property type="entry name" value="PhageMin_Tail"/>
    <property type="match status" value="1"/>
</dbReference>
<evidence type="ECO:0000256" key="3">
    <source>
        <dbReference type="SAM" id="MobiDB-lite"/>
    </source>
</evidence>
<evidence type="ECO:0000313" key="6">
    <source>
        <dbReference type="Proteomes" id="UP000254209"/>
    </source>
</evidence>
<dbReference type="PANTHER" id="PTHR37813:SF1">
    <property type="entry name" value="FELS-2 PROPHAGE PROTEIN"/>
    <property type="match status" value="1"/>
</dbReference>
<sequence>MSDNTIKTGIQIVAQVAGGEQIEQLIDNINQASGETSQLSREAQRLAQEWQNAQSNQQLIQYYQDLHKHIGALPAQIQAAREEAARLKQMWLADKNNDDARMVYVRQAKDVKVLEQNLATLRQRVTETQQTLQQAGIATQDLANQQKAFASQANQAKAKLGELNQQANQLKQIAQSKTVLGLDVDDAIHKEIEDIRKAYANLKNSGTLSHSELARAAELQRDKIYRLEKSLSDLRPTLRDVADEFQGVVSRAAGLTYLAKEAIEFESAMAKVKKVTDATPEQLQTLSNEIKNLAGELGILPDELAGIAAAGGQMGIAFDKLPEYTKTTAQMAKAFDITAEEAGDMSAKIANVFGLSINEIAELGDAINTLGNTTAAKEREIGNVLMRIGGNAKQFKLAKEEAAALAAAFVSLGKSPEEAGTAINALLSKLQTATEQSAEFKNSLKDIGLSAQEMADNIVANPQAALTDFLQRIEKLDEKSRSIVLSKMFGAEYSDDLALLVGGLDTYEKALANAADRTQTFGAMQKEAGAALETTKGKMDIAKSQIANTAIELGNALLPVVQASANALGGVAQAVQSVSESFPVLSQFAVLFLGAKVGASALGGAMRLAGVQGAASILKADVGVKQLKTSILSTAAAAQTLGSSIQIANVHGVKHITANTHALKDLGSKLGQAAQGFGALWVAAEAGYGVGTVLREQFTSLRDLGDYAAKGLAYLDAINPFTERSLSDVKKHFQTTRELLAEQKRLEASAKRATTERSEAQKKAAAEQTQHIGQLTAQYRQQQKQINATEATLRQLENSGEANTEMYRRMSEQKKQLETQIGKTRAELGKLNTQISDVSPLAKNRQALEDLGLTAEQMATGISQSAQSSLDNFKLAAQAFGHDAQSMATLFQAAVSKMDTPQAMSALKQSLTEAGTQAGLTADQIHFIAASATSAGLNLSAISKPLGEAQMAADSLGISLTTALSGSSPEFQAALMKFSAIRSQLDGLAEQGMNVGVILQQSFAKLTENAQTQADIDALKNQIKSLGETGKLSVLEWENALLAADIRMAEITESTSPVAAAFKQLGVVSQTTTELQLRQAEVALQTIERSGQASAQALEQARAKVQELKSALDPTAAAFDRLGVKTREALSQAATQQIQDFEKIKQSGLTTEAELNRVFQSVAQAALTSGDQSAMAWVQSQAAAYNYKIVIDETGKANLQAAAQTVQAAQTQVAAHNQVATAATQSAQAQSQVSSETQKNTQAIVSQGKALSELGQKVHYSLKQTGGYARLGTALWSDTIRHWQDFHINVHKTINGLNQETERGGDIAQWLSKATMMASGNVKALDKTTLNNLHQAIDKARQKMAQLAEEAKNARAEAEKELLSAQGRDDEVARLEQQRKINELRKKQQAAQKTGNREASADYEAAITASQRAFEERKRREAEQRERERMEAAQRETSTTLPTPDVRVETNVNHLADLISAQNQQVAHQAVKQFEQQLRDAIAMQN</sequence>
<feature type="region of interest" description="Disordered" evidence="3">
    <location>
        <begin position="1383"/>
        <end position="1442"/>
    </location>
</feature>
<feature type="domain" description="Phage tail tape measure protein" evidence="4">
    <location>
        <begin position="288"/>
        <end position="490"/>
    </location>
</feature>
<organism evidence="5 6">
    <name type="scientific">Alysiella crassa</name>
    <dbReference type="NCBI Taxonomy" id="153491"/>
    <lineage>
        <taxon>Bacteria</taxon>
        <taxon>Pseudomonadati</taxon>
        <taxon>Pseudomonadota</taxon>
        <taxon>Betaproteobacteria</taxon>
        <taxon>Neisseriales</taxon>
        <taxon>Neisseriaceae</taxon>
        <taxon>Alysiella</taxon>
    </lineage>
</organism>
<dbReference type="OrthoDB" id="8019720at2"/>
<feature type="coiled-coil region" evidence="2">
    <location>
        <begin position="736"/>
        <end position="834"/>
    </location>
</feature>
<dbReference type="PANTHER" id="PTHR37813">
    <property type="entry name" value="FELS-2 PROPHAGE PROTEIN"/>
    <property type="match status" value="1"/>
</dbReference>
<dbReference type="STRING" id="1120980.GCA_000745955_00541"/>
<proteinExistence type="predicted"/>
<reference evidence="5 6" key="1">
    <citation type="submission" date="2018-06" db="EMBL/GenBank/DDBJ databases">
        <authorList>
            <consortium name="Pathogen Informatics"/>
            <person name="Doyle S."/>
        </authorList>
    </citation>
    <scope>NUCLEOTIDE SEQUENCE [LARGE SCALE GENOMIC DNA]</scope>
    <source>
        <strain evidence="5 6">NCTC10283</strain>
    </source>
</reference>
<evidence type="ECO:0000256" key="1">
    <source>
        <dbReference type="ARBA" id="ARBA00022612"/>
    </source>
</evidence>
<evidence type="ECO:0000259" key="4">
    <source>
        <dbReference type="Pfam" id="PF10145"/>
    </source>
</evidence>
<name>A0A376BUW8_9NEIS</name>
<evidence type="ECO:0000313" key="5">
    <source>
        <dbReference type="EMBL" id="SSY80631.1"/>
    </source>
</evidence>
<feature type="coiled-coil region" evidence="2">
    <location>
        <begin position="22"/>
        <end position="49"/>
    </location>
</feature>
<dbReference type="Proteomes" id="UP000254209">
    <property type="component" value="Unassembled WGS sequence"/>
</dbReference>
<keyword evidence="1" id="KW-1188">Viral release from host cell</keyword>
<dbReference type="EMBL" id="UFSO01000003">
    <property type="protein sequence ID" value="SSY80631.1"/>
    <property type="molecule type" value="Genomic_DNA"/>
</dbReference>
<dbReference type="InterPro" id="IPR010090">
    <property type="entry name" value="Phage_tape_meas"/>
</dbReference>
<accession>A0A376BUW8</accession>
<feature type="compositionally biased region" description="Basic and acidic residues" evidence="3">
    <location>
        <begin position="1413"/>
        <end position="1434"/>
    </location>
</feature>
<keyword evidence="2" id="KW-0175">Coiled coil</keyword>
<dbReference type="RefSeq" id="WP_051968405.1">
    <property type="nucleotide sequence ID" value="NZ_CP091519.2"/>
</dbReference>